<comment type="caution">
    <text evidence="1">The sequence shown here is derived from an EMBL/GenBank/DDBJ whole genome shotgun (WGS) entry which is preliminary data.</text>
</comment>
<evidence type="ECO:0000313" key="2">
    <source>
        <dbReference type="Proteomes" id="UP000553059"/>
    </source>
</evidence>
<dbReference type="InterPro" id="IPR018540">
    <property type="entry name" value="Spo0E-like"/>
</dbReference>
<dbReference type="SUPFAM" id="SSF140500">
    <property type="entry name" value="BAS1536-like"/>
    <property type="match status" value="1"/>
</dbReference>
<reference evidence="1 2" key="1">
    <citation type="journal article" date="2020" name="Biotechnol. Biofuels">
        <title>New insights from the biogas microbiome by comprehensive genome-resolved metagenomics of nearly 1600 species originating from multiple anaerobic digesters.</title>
        <authorList>
            <person name="Campanaro S."/>
            <person name="Treu L."/>
            <person name="Rodriguez-R L.M."/>
            <person name="Kovalovszki A."/>
            <person name="Ziels R.M."/>
            <person name="Maus I."/>
            <person name="Zhu X."/>
            <person name="Kougias P.G."/>
            <person name="Basile A."/>
            <person name="Luo G."/>
            <person name="Schluter A."/>
            <person name="Konstantinidis K.T."/>
            <person name="Angelidaki I."/>
        </authorList>
    </citation>
    <scope>NUCLEOTIDE SEQUENCE [LARGE SCALE GENOMIC DNA]</scope>
    <source>
        <strain evidence="1">AS05jafATM_4</strain>
    </source>
</reference>
<dbReference type="AlphaFoldDB" id="A0A7C7D967"/>
<dbReference type="InterPro" id="IPR036638">
    <property type="entry name" value="HLH_DNA-bd_sf"/>
</dbReference>
<dbReference type="Pfam" id="PF09388">
    <property type="entry name" value="SpoOE-like"/>
    <property type="match status" value="1"/>
</dbReference>
<dbReference type="InterPro" id="IPR037208">
    <property type="entry name" value="Spo0E-like_sf"/>
</dbReference>
<sequence length="50" mass="6010">MWNHQLLKLIEDMRKELNQLGKRKPLTDPEVVNLSQKLDKLLNEYYLTAK</sequence>
<proteinExistence type="predicted"/>
<gene>
    <name evidence="1" type="ORF">GX523_06245</name>
</gene>
<evidence type="ECO:0000313" key="1">
    <source>
        <dbReference type="EMBL" id="HHY26340.1"/>
    </source>
</evidence>
<dbReference type="Proteomes" id="UP000553059">
    <property type="component" value="Unassembled WGS sequence"/>
</dbReference>
<protein>
    <submittedName>
        <fullName evidence="1">Aspartyl-phosphate phosphatase Spo0E family protein</fullName>
    </submittedName>
</protein>
<dbReference type="EMBL" id="DUTF01000141">
    <property type="protein sequence ID" value="HHY26340.1"/>
    <property type="molecule type" value="Genomic_DNA"/>
</dbReference>
<dbReference type="Gene3D" id="4.10.280.10">
    <property type="entry name" value="Helix-loop-helix DNA-binding domain"/>
    <property type="match status" value="1"/>
</dbReference>
<accession>A0A7C7D967</accession>
<name>A0A7C7D967_9FIRM</name>
<organism evidence="1 2">
    <name type="scientific">Desulfitobacterium dehalogenans</name>
    <dbReference type="NCBI Taxonomy" id="36854"/>
    <lineage>
        <taxon>Bacteria</taxon>
        <taxon>Bacillati</taxon>
        <taxon>Bacillota</taxon>
        <taxon>Clostridia</taxon>
        <taxon>Eubacteriales</taxon>
        <taxon>Desulfitobacteriaceae</taxon>
        <taxon>Desulfitobacterium</taxon>
    </lineage>
</organism>
<dbReference type="GO" id="GO:0046983">
    <property type="term" value="F:protein dimerization activity"/>
    <property type="evidence" value="ECO:0007669"/>
    <property type="project" value="InterPro"/>
</dbReference>
<dbReference type="GO" id="GO:0043937">
    <property type="term" value="P:regulation of sporulation"/>
    <property type="evidence" value="ECO:0007669"/>
    <property type="project" value="InterPro"/>
</dbReference>